<keyword evidence="2" id="KW-1185">Reference proteome</keyword>
<accession>A0A068XZL7</accession>
<evidence type="ECO:0000313" key="2">
    <source>
        <dbReference type="Proteomes" id="UP000017246"/>
    </source>
</evidence>
<sequence>MILIFVAYPVQPLIAIPFIREASISLQVHETDRGITTTCQRSSGSKWNVSHSLTSILFAISDLSYGDTFIDGYDTSFELNATWWIWRACRPFYLTRN</sequence>
<dbReference type="Proteomes" id="UP000017246">
    <property type="component" value="Unassembled WGS sequence"/>
</dbReference>
<protein>
    <submittedName>
        <fullName evidence="1">Expressed protein</fullName>
    </submittedName>
</protein>
<gene>
    <name evidence="1" type="ORF">EmuJ_000516900</name>
</gene>
<dbReference type="EMBL" id="LN902847">
    <property type="protein sequence ID" value="CDS37876.1"/>
    <property type="molecule type" value="Genomic_DNA"/>
</dbReference>
<name>A0A068XZL7_ECHMU</name>
<proteinExistence type="predicted"/>
<dbReference type="AlphaFoldDB" id="A0A068XZL7"/>
<organism evidence="1 2">
    <name type="scientific">Echinococcus multilocularis</name>
    <name type="common">Fox tapeworm</name>
    <dbReference type="NCBI Taxonomy" id="6211"/>
    <lineage>
        <taxon>Eukaryota</taxon>
        <taxon>Metazoa</taxon>
        <taxon>Spiralia</taxon>
        <taxon>Lophotrochozoa</taxon>
        <taxon>Platyhelminthes</taxon>
        <taxon>Cestoda</taxon>
        <taxon>Eucestoda</taxon>
        <taxon>Cyclophyllidea</taxon>
        <taxon>Taeniidae</taxon>
        <taxon>Echinococcus</taxon>
    </lineage>
</organism>
<evidence type="ECO:0000313" key="1">
    <source>
        <dbReference type="EMBL" id="CDS37876.1"/>
    </source>
</evidence>
<reference evidence="1" key="2">
    <citation type="submission" date="2015-11" db="EMBL/GenBank/DDBJ databases">
        <authorList>
            <person name="Zhang Y."/>
            <person name="Guo Z."/>
        </authorList>
    </citation>
    <scope>NUCLEOTIDE SEQUENCE</scope>
</reference>
<reference evidence="1" key="1">
    <citation type="journal article" date="2013" name="Nature">
        <title>The genomes of four tapeworm species reveal adaptations to parasitism.</title>
        <authorList>
            <person name="Tsai I.J."/>
            <person name="Zarowiecki M."/>
            <person name="Holroyd N."/>
            <person name="Garciarrubio A."/>
            <person name="Sanchez-Flores A."/>
            <person name="Brooks K.L."/>
            <person name="Tracey A."/>
            <person name="Bobes R.J."/>
            <person name="Fragoso G."/>
            <person name="Sciutto E."/>
            <person name="Aslett M."/>
            <person name="Beasley H."/>
            <person name="Bennett H.M."/>
            <person name="Cai J."/>
            <person name="Camicia F."/>
            <person name="Clark R."/>
            <person name="Cucher M."/>
            <person name="De Silva N."/>
            <person name="Day T.A."/>
            <person name="Deplazes P."/>
            <person name="Estrada K."/>
            <person name="Fernandez C."/>
            <person name="Holland P.W."/>
            <person name="Hou J."/>
            <person name="Hu S."/>
            <person name="Huckvale T."/>
            <person name="Hung S.S."/>
            <person name="Kamenetzky L."/>
            <person name="Keane J.A."/>
            <person name="Kiss F."/>
            <person name="Koziol U."/>
            <person name="Lambert O."/>
            <person name="Liu K."/>
            <person name="Luo X."/>
            <person name="Luo Y."/>
            <person name="Macchiaroli N."/>
            <person name="Nichol S."/>
            <person name="Paps J."/>
            <person name="Parkinson J."/>
            <person name="Pouchkina-Stantcheva N."/>
            <person name="Riddiford N."/>
            <person name="Rosenzvit M."/>
            <person name="Salinas G."/>
            <person name="Wasmuth J.D."/>
            <person name="Zamanian M."/>
            <person name="Zheng Y."/>
            <person name="Cai X."/>
            <person name="Soberon X."/>
            <person name="Olson P.D."/>
            <person name="Laclette J.P."/>
            <person name="Brehm K."/>
            <person name="Berriman M."/>
            <person name="Garciarrubio A."/>
            <person name="Bobes R.J."/>
            <person name="Fragoso G."/>
            <person name="Sanchez-Flores A."/>
            <person name="Estrada K."/>
            <person name="Cevallos M.A."/>
            <person name="Morett E."/>
            <person name="Gonzalez V."/>
            <person name="Portillo T."/>
            <person name="Ochoa-Leyva A."/>
            <person name="Jose M.V."/>
            <person name="Sciutto E."/>
            <person name="Landa A."/>
            <person name="Jimenez L."/>
            <person name="Valdes V."/>
            <person name="Carrero J.C."/>
            <person name="Larralde C."/>
            <person name="Morales-Montor J."/>
            <person name="Limon-Lason J."/>
            <person name="Soberon X."/>
            <person name="Laclette J.P."/>
        </authorList>
    </citation>
    <scope>NUCLEOTIDE SEQUENCE [LARGE SCALE GENOMIC DNA]</scope>
</reference>